<feature type="transmembrane region" description="Helical" evidence="7">
    <location>
        <begin position="87"/>
        <end position="110"/>
    </location>
</feature>
<comment type="similarity">
    <text evidence="2">Belongs to the concentrative nucleoside transporter (CNT) (TC 2.A.41) family.</text>
</comment>
<dbReference type="PANTHER" id="PTHR10590">
    <property type="entry name" value="SODIUM/NUCLEOSIDE COTRANSPORTER"/>
    <property type="match status" value="1"/>
</dbReference>
<keyword evidence="4 7" id="KW-0812">Transmembrane</keyword>
<comment type="caution">
    <text evidence="11">The sequence shown here is derived from an EMBL/GenBank/DDBJ whole genome shotgun (WGS) entry which is preliminary data.</text>
</comment>
<evidence type="ECO:0000256" key="6">
    <source>
        <dbReference type="ARBA" id="ARBA00023136"/>
    </source>
</evidence>
<evidence type="ECO:0000259" key="9">
    <source>
        <dbReference type="Pfam" id="PF07662"/>
    </source>
</evidence>
<evidence type="ECO:0000256" key="5">
    <source>
        <dbReference type="ARBA" id="ARBA00022989"/>
    </source>
</evidence>
<feature type="transmembrane region" description="Helical" evidence="7">
    <location>
        <begin position="250"/>
        <end position="272"/>
    </location>
</feature>
<feature type="domain" description="Nucleoside transporter/FeoB GTPase Gate" evidence="10">
    <location>
        <begin position="91"/>
        <end position="186"/>
    </location>
</feature>
<evidence type="ECO:0000313" key="12">
    <source>
        <dbReference type="Proteomes" id="UP000226106"/>
    </source>
</evidence>
<dbReference type="Pfam" id="PF07670">
    <property type="entry name" value="Gate"/>
    <property type="match status" value="1"/>
</dbReference>
<dbReference type="Pfam" id="PF01773">
    <property type="entry name" value="Nucleos_tra2_N"/>
    <property type="match status" value="1"/>
</dbReference>
<evidence type="ECO:0000256" key="3">
    <source>
        <dbReference type="ARBA" id="ARBA00022475"/>
    </source>
</evidence>
<sequence length="396" mass="42670">MQILMSVLGLIGLIGLAFLLSENKKKIKWRTIGTALAMQFLLAYLLVTSAGQQAMKWLSDGYTKISSYATDGIMFVFGGFFNEHTTFVFAINVLMVIVFFGALFAVLFYLNVIQFFVKYVGGALSKLLGTTRVETFSAVMNIFASQNEVPTFIKPYLKHLTKAELFAVMVAGTGSMAGSILIGYSLMGIPLEWLLVACFMVTGSSLLVAKLIVPETEESQTNGKIELDRKQGSANIFEAISNGAMSGMQIACATATMLIAFVALIALVNGILGNFGVSLEQLLGYLFYPLAFLMNVSHDQVMTASQLLGQKFATNEFIAYSAMAKEMSQMDTRTIAMLTIGIGGFANFSSIGILLGSIGVLVPEKRGIVAKYGLRAIVAGLLANLISATIVGIWLL</sequence>
<keyword evidence="5 7" id="KW-1133">Transmembrane helix</keyword>
<dbReference type="InterPro" id="IPR011657">
    <property type="entry name" value="CNT_C_dom"/>
</dbReference>
<dbReference type="GO" id="GO:0015293">
    <property type="term" value="F:symporter activity"/>
    <property type="evidence" value="ECO:0007669"/>
    <property type="project" value="TreeGrafter"/>
</dbReference>
<dbReference type="EMBL" id="NVCO01000007">
    <property type="protein sequence ID" value="PFT50848.1"/>
    <property type="molecule type" value="Genomic_DNA"/>
</dbReference>
<dbReference type="InterPro" id="IPR008276">
    <property type="entry name" value="C_nuclsd_transpt"/>
</dbReference>
<dbReference type="InterPro" id="IPR002668">
    <property type="entry name" value="CNT_N_dom"/>
</dbReference>
<evidence type="ECO:0000259" key="8">
    <source>
        <dbReference type="Pfam" id="PF01773"/>
    </source>
</evidence>
<accession>A0A9X7ASI6</accession>
<feature type="transmembrane region" description="Helical" evidence="7">
    <location>
        <begin position="165"/>
        <end position="187"/>
    </location>
</feature>
<feature type="transmembrane region" description="Helical" evidence="7">
    <location>
        <begin position="335"/>
        <end position="362"/>
    </location>
</feature>
<comment type="subcellular location">
    <subcellularLocation>
        <location evidence="1">Cell membrane</location>
        <topology evidence="1">Multi-pass membrane protein</topology>
    </subcellularLocation>
</comment>
<dbReference type="InterPro" id="IPR011642">
    <property type="entry name" value="Gate_dom"/>
</dbReference>
<feature type="transmembrane region" description="Helical" evidence="7">
    <location>
        <begin position="374"/>
        <end position="395"/>
    </location>
</feature>
<name>A0A9X7ASI6_BACTU</name>
<gene>
    <name evidence="11" type="ORF">COK72_02240</name>
</gene>
<evidence type="ECO:0000256" key="2">
    <source>
        <dbReference type="ARBA" id="ARBA00009033"/>
    </source>
</evidence>
<evidence type="ECO:0000256" key="1">
    <source>
        <dbReference type="ARBA" id="ARBA00004651"/>
    </source>
</evidence>
<evidence type="ECO:0000256" key="4">
    <source>
        <dbReference type="ARBA" id="ARBA00022692"/>
    </source>
</evidence>
<evidence type="ECO:0000256" key="7">
    <source>
        <dbReference type="SAM" id="Phobius"/>
    </source>
</evidence>
<dbReference type="PANTHER" id="PTHR10590:SF4">
    <property type="entry name" value="SOLUTE CARRIER FAMILY 28 MEMBER 3"/>
    <property type="match status" value="1"/>
</dbReference>
<keyword evidence="3" id="KW-1003">Cell membrane</keyword>
<proteinExistence type="inferred from homology"/>
<protein>
    <submittedName>
        <fullName evidence="11">NupC/NupG family nucleoside CNT transporter</fullName>
    </submittedName>
</protein>
<dbReference type="Proteomes" id="UP000226106">
    <property type="component" value="Unassembled WGS sequence"/>
</dbReference>
<reference evidence="11 12" key="1">
    <citation type="submission" date="2017-09" db="EMBL/GenBank/DDBJ databases">
        <title>Large-scale bioinformatics analysis of Bacillus genomes uncovers conserved roles of natural products in bacterial physiology.</title>
        <authorList>
            <consortium name="Agbiome Team Llc"/>
            <person name="Bleich R.M."/>
            <person name="Grubbs K.J."/>
            <person name="Santa Maria K.C."/>
            <person name="Allen S.E."/>
            <person name="Farag S."/>
            <person name="Shank E.A."/>
            <person name="Bowers A."/>
        </authorList>
    </citation>
    <scope>NUCLEOTIDE SEQUENCE [LARGE SCALE GENOMIC DNA]</scope>
    <source>
        <strain evidence="11 12">AFS065400</strain>
    </source>
</reference>
<evidence type="ECO:0000259" key="10">
    <source>
        <dbReference type="Pfam" id="PF07670"/>
    </source>
</evidence>
<dbReference type="GO" id="GO:0005337">
    <property type="term" value="F:nucleoside transmembrane transporter activity"/>
    <property type="evidence" value="ECO:0007669"/>
    <property type="project" value="InterPro"/>
</dbReference>
<dbReference type="Pfam" id="PF07662">
    <property type="entry name" value="Nucleos_tra2_C"/>
    <property type="match status" value="1"/>
</dbReference>
<dbReference type="GO" id="GO:0005886">
    <property type="term" value="C:plasma membrane"/>
    <property type="evidence" value="ECO:0007669"/>
    <property type="project" value="UniProtKB-SubCell"/>
</dbReference>
<feature type="domain" description="Concentrative nucleoside transporter C-terminal" evidence="9">
    <location>
        <begin position="194"/>
        <end position="392"/>
    </location>
</feature>
<evidence type="ECO:0000313" key="11">
    <source>
        <dbReference type="EMBL" id="PFT50848.1"/>
    </source>
</evidence>
<keyword evidence="6 7" id="KW-0472">Membrane</keyword>
<feature type="transmembrane region" description="Helical" evidence="7">
    <location>
        <begin position="29"/>
        <end position="50"/>
    </location>
</feature>
<dbReference type="RefSeq" id="WP_098392828.1">
    <property type="nucleotide sequence ID" value="NZ_NTVZ01000052.1"/>
</dbReference>
<feature type="domain" description="Concentrative nucleoside transporter N-terminal" evidence="8">
    <location>
        <begin position="8"/>
        <end position="79"/>
    </location>
</feature>
<feature type="transmembrane region" description="Helical" evidence="7">
    <location>
        <begin position="193"/>
        <end position="213"/>
    </location>
</feature>
<dbReference type="AlphaFoldDB" id="A0A9X7ASI6"/>
<organism evidence="11 12">
    <name type="scientific">Bacillus thuringiensis</name>
    <dbReference type="NCBI Taxonomy" id="1428"/>
    <lineage>
        <taxon>Bacteria</taxon>
        <taxon>Bacillati</taxon>
        <taxon>Bacillota</taxon>
        <taxon>Bacilli</taxon>
        <taxon>Bacillales</taxon>
        <taxon>Bacillaceae</taxon>
        <taxon>Bacillus</taxon>
        <taxon>Bacillus cereus group</taxon>
    </lineage>
</organism>